<dbReference type="Proteomes" id="UP000482960">
    <property type="component" value="Unassembled WGS sequence"/>
</dbReference>
<protein>
    <submittedName>
        <fullName evidence="2">Uncharacterized protein</fullName>
    </submittedName>
</protein>
<evidence type="ECO:0000313" key="3">
    <source>
        <dbReference type="Proteomes" id="UP000482960"/>
    </source>
</evidence>
<dbReference type="AlphaFoldDB" id="A0A6V8L7G6"/>
<feature type="region of interest" description="Disordered" evidence="1">
    <location>
        <begin position="38"/>
        <end position="61"/>
    </location>
</feature>
<organism evidence="2 3">
    <name type="scientific">Phytohabitans rumicis</name>
    <dbReference type="NCBI Taxonomy" id="1076125"/>
    <lineage>
        <taxon>Bacteria</taxon>
        <taxon>Bacillati</taxon>
        <taxon>Actinomycetota</taxon>
        <taxon>Actinomycetes</taxon>
        <taxon>Micromonosporales</taxon>
        <taxon>Micromonosporaceae</taxon>
    </lineage>
</organism>
<gene>
    <name evidence="2" type="ORF">Prum_037080</name>
</gene>
<dbReference type="EMBL" id="BLPG01000001">
    <property type="protein sequence ID" value="GFJ90066.1"/>
    <property type="molecule type" value="Genomic_DNA"/>
</dbReference>
<name>A0A6V8L7G6_9ACTN</name>
<proteinExistence type="predicted"/>
<sequence>MLIQVAGEVLQERALDIGYARMAEWWVETDHERRAARDRWARREAPRWTAEDTSADAGVGS</sequence>
<feature type="compositionally biased region" description="Basic and acidic residues" evidence="1">
    <location>
        <begin position="38"/>
        <end position="50"/>
    </location>
</feature>
<evidence type="ECO:0000313" key="2">
    <source>
        <dbReference type="EMBL" id="GFJ90066.1"/>
    </source>
</evidence>
<reference evidence="2 3" key="2">
    <citation type="submission" date="2020-03" db="EMBL/GenBank/DDBJ databases">
        <authorList>
            <person name="Ichikawa N."/>
            <person name="Kimura A."/>
            <person name="Kitahashi Y."/>
            <person name="Uohara A."/>
        </authorList>
    </citation>
    <scope>NUCLEOTIDE SEQUENCE [LARGE SCALE GENOMIC DNA]</scope>
    <source>
        <strain evidence="2 3">NBRC 108638</strain>
    </source>
</reference>
<keyword evidence="3" id="KW-1185">Reference proteome</keyword>
<evidence type="ECO:0000256" key="1">
    <source>
        <dbReference type="SAM" id="MobiDB-lite"/>
    </source>
</evidence>
<comment type="caution">
    <text evidence="2">The sequence shown here is derived from an EMBL/GenBank/DDBJ whole genome shotgun (WGS) entry which is preliminary data.</text>
</comment>
<reference evidence="2 3" key="1">
    <citation type="submission" date="2020-03" db="EMBL/GenBank/DDBJ databases">
        <title>Whole genome shotgun sequence of Phytohabitans rumicis NBRC 108638.</title>
        <authorList>
            <person name="Komaki H."/>
            <person name="Tamura T."/>
        </authorList>
    </citation>
    <scope>NUCLEOTIDE SEQUENCE [LARGE SCALE GENOMIC DNA]</scope>
    <source>
        <strain evidence="2 3">NBRC 108638</strain>
    </source>
</reference>
<accession>A0A6V8L7G6</accession>
<dbReference type="RefSeq" id="WP_218577270.1">
    <property type="nucleotide sequence ID" value="NZ_BLPG01000001.1"/>
</dbReference>